<evidence type="ECO:0000313" key="9">
    <source>
        <dbReference type="Proteomes" id="UP000516305"/>
    </source>
</evidence>
<gene>
    <name evidence="8" type="ORF">H4K34_04935</name>
</gene>
<evidence type="ECO:0000256" key="6">
    <source>
        <dbReference type="ARBA" id="ARBA00023136"/>
    </source>
</evidence>
<keyword evidence="9" id="KW-1185">Reference proteome</keyword>
<comment type="subcellular location">
    <subcellularLocation>
        <location evidence="1">Golgi apparatus membrane</location>
        <topology evidence="1">Single-pass type II membrane protein</topology>
    </subcellularLocation>
</comment>
<keyword evidence="7" id="KW-0325">Glycoprotein</keyword>
<evidence type="ECO:0000256" key="3">
    <source>
        <dbReference type="ARBA" id="ARBA00022692"/>
    </source>
</evidence>
<evidence type="ECO:0000256" key="1">
    <source>
        <dbReference type="ARBA" id="ARBA00004323"/>
    </source>
</evidence>
<name>A0A7H0VHJ0_9FLAO</name>
<keyword evidence="2 8" id="KW-0808">Transferase</keyword>
<proteinExistence type="predicted"/>
<dbReference type="PANTHER" id="PTHR12137">
    <property type="entry name" value="CARBOHYDRATE SULFOTRANSFERASE"/>
    <property type="match status" value="1"/>
</dbReference>
<dbReference type="InterPro" id="IPR005331">
    <property type="entry name" value="Sulfotransferase"/>
</dbReference>
<dbReference type="PANTHER" id="PTHR12137:SF54">
    <property type="entry name" value="CARBOHYDRATE SULFOTRANSFERASE"/>
    <property type="match status" value="1"/>
</dbReference>
<dbReference type="Pfam" id="PF03567">
    <property type="entry name" value="Sulfotransfer_2"/>
    <property type="match status" value="1"/>
</dbReference>
<keyword evidence="6" id="KW-0472">Membrane</keyword>
<organism evidence="8 9">
    <name type="scientific">Croceimicrobium hydrocarbonivorans</name>
    <dbReference type="NCBI Taxonomy" id="2761580"/>
    <lineage>
        <taxon>Bacteria</taxon>
        <taxon>Pseudomonadati</taxon>
        <taxon>Bacteroidota</taxon>
        <taxon>Flavobacteriia</taxon>
        <taxon>Flavobacteriales</taxon>
        <taxon>Owenweeksiaceae</taxon>
        <taxon>Croceimicrobium</taxon>
    </lineage>
</organism>
<reference evidence="8 9" key="1">
    <citation type="submission" date="2020-08" db="EMBL/GenBank/DDBJ databases">
        <title>Croceimicrobium hydrocarbonivorans gen. nov., sp. nov., a novel marine bacterium isolated from a bacterial consortium that degrades polyethylene terephthalate.</title>
        <authorList>
            <person name="Liu R."/>
        </authorList>
    </citation>
    <scope>NUCLEOTIDE SEQUENCE [LARGE SCALE GENOMIC DNA]</scope>
    <source>
        <strain evidence="8 9">A20-9</strain>
    </source>
</reference>
<keyword evidence="3" id="KW-0812">Transmembrane</keyword>
<dbReference type="GO" id="GO:0008146">
    <property type="term" value="F:sulfotransferase activity"/>
    <property type="evidence" value="ECO:0007669"/>
    <property type="project" value="InterPro"/>
</dbReference>
<dbReference type="AlphaFoldDB" id="A0A7H0VHJ0"/>
<dbReference type="GO" id="GO:0016020">
    <property type="term" value="C:membrane"/>
    <property type="evidence" value="ECO:0007669"/>
    <property type="project" value="InterPro"/>
</dbReference>
<evidence type="ECO:0000313" key="8">
    <source>
        <dbReference type="EMBL" id="QNR25188.1"/>
    </source>
</evidence>
<accession>A0A7H0VHJ0</accession>
<sequence length="235" mass="28693">MKFNRLKLRHFYLNKYLLSLFKEKKYYMSYDYKHKALWYRTYKVGSRTIDNKLKSNNPKYIYGSLMSYSPGMFKDFFKFSFVRNPEGRFISAWKDKVLKQNYFKFDAAEHEKMKDLNYFLSWVEKMDIDNCDEHLKSQNSLIDLNNIDFLGRFENFSEDFAFVMNKLNIKLDSDIEHRNKGLKVSFTPTEEQRRRIYKIYYKDFQLFYPNHKNSLGLKPKNEQVQKHRAEQLISH</sequence>
<protein>
    <submittedName>
        <fullName evidence="8">Sulfotransferase family 2 domain-containing protein</fullName>
    </submittedName>
</protein>
<evidence type="ECO:0000256" key="5">
    <source>
        <dbReference type="ARBA" id="ARBA00023034"/>
    </source>
</evidence>
<dbReference type="KEGG" id="chyd:H4K34_04935"/>
<evidence type="ECO:0000256" key="2">
    <source>
        <dbReference type="ARBA" id="ARBA00022679"/>
    </source>
</evidence>
<evidence type="ECO:0000256" key="4">
    <source>
        <dbReference type="ARBA" id="ARBA00022989"/>
    </source>
</evidence>
<keyword evidence="5" id="KW-0333">Golgi apparatus</keyword>
<dbReference type="InterPro" id="IPR018011">
    <property type="entry name" value="Carb_sulfotrans_8-10"/>
</dbReference>
<dbReference type="EMBL" id="CP060139">
    <property type="protein sequence ID" value="QNR25188.1"/>
    <property type="molecule type" value="Genomic_DNA"/>
</dbReference>
<dbReference type="Proteomes" id="UP000516305">
    <property type="component" value="Chromosome"/>
</dbReference>
<keyword evidence="4" id="KW-1133">Transmembrane helix</keyword>
<dbReference type="GO" id="GO:0016051">
    <property type="term" value="P:carbohydrate biosynthetic process"/>
    <property type="evidence" value="ECO:0007669"/>
    <property type="project" value="InterPro"/>
</dbReference>
<evidence type="ECO:0000256" key="7">
    <source>
        <dbReference type="ARBA" id="ARBA00023180"/>
    </source>
</evidence>
<dbReference type="RefSeq" id="WP_210759714.1">
    <property type="nucleotide sequence ID" value="NZ_CP060139.1"/>
</dbReference>